<dbReference type="GO" id="GO:0031267">
    <property type="term" value="F:small GTPase binding"/>
    <property type="evidence" value="ECO:0007669"/>
    <property type="project" value="InterPro"/>
</dbReference>
<keyword evidence="12" id="KW-1185">Reference proteome</keyword>
<evidence type="ECO:0000259" key="9">
    <source>
        <dbReference type="Pfam" id="PF03810"/>
    </source>
</evidence>
<evidence type="ECO:0000256" key="1">
    <source>
        <dbReference type="ARBA" id="ARBA00004496"/>
    </source>
</evidence>
<dbReference type="GeneID" id="73343028"/>
<dbReference type="Pfam" id="PF13513">
    <property type="entry name" value="HEAT_EZ"/>
    <property type="match status" value="1"/>
</dbReference>
<evidence type="ECO:0000259" key="10">
    <source>
        <dbReference type="Pfam" id="PF25574"/>
    </source>
</evidence>
<evidence type="ECO:0000313" key="12">
    <source>
        <dbReference type="Proteomes" id="UP000830671"/>
    </source>
</evidence>
<evidence type="ECO:0000256" key="8">
    <source>
        <dbReference type="ARBA" id="ARBA00083566"/>
    </source>
</evidence>
<evidence type="ECO:0000256" key="3">
    <source>
        <dbReference type="ARBA" id="ARBA00022448"/>
    </source>
</evidence>
<feature type="domain" description="Importin N-terminal" evidence="9">
    <location>
        <begin position="402"/>
        <end position="473"/>
    </location>
</feature>
<dbReference type="InterPro" id="IPR040122">
    <property type="entry name" value="Importin_beta"/>
</dbReference>
<proteinExistence type="inferred from homology"/>
<dbReference type="FunFam" id="1.25.10.10:FF:000027">
    <property type="entry name" value="Importin subunit beta-1"/>
    <property type="match status" value="1"/>
</dbReference>
<evidence type="ECO:0000256" key="7">
    <source>
        <dbReference type="ARBA" id="ARBA00079884"/>
    </source>
</evidence>
<comment type="subcellular location">
    <subcellularLocation>
        <location evidence="1">Cytoplasm</location>
    </subcellularLocation>
</comment>
<dbReference type="InterPro" id="IPR058584">
    <property type="entry name" value="IMB1_TNPO1-like_TPR"/>
</dbReference>
<dbReference type="GO" id="GO:0005737">
    <property type="term" value="C:cytoplasm"/>
    <property type="evidence" value="ECO:0007669"/>
    <property type="project" value="UniProtKB-SubCell"/>
</dbReference>
<reference evidence="11" key="1">
    <citation type="journal article" date="2021" name="Mol. Plant Microbe Interact.">
        <title>Complete Genome Sequence of the Plant-Pathogenic Fungus Colletotrichum lupini.</title>
        <authorList>
            <person name="Baroncelli R."/>
            <person name="Pensec F."/>
            <person name="Da Lio D."/>
            <person name="Boufleur T."/>
            <person name="Vicente I."/>
            <person name="Sarrocco S."/>
            <person name="Picot A."/>
            <person name="Baraldi E."/>
            <person name="Sukno S."/>
            <person name="Thon M."/>
            <person name="Le Floch G."/>
        </authorList>
    </citation>
    <scope>NUCLEOTIDE SEQUENCE</scope>
    <source>
        <strain evidence="11">IMI 504893</strain>
    </source>
</reference>
<evidence type="ECO:0000256" key="4">
    <source>
        <dbReference type="ARBA" id="ARBA00022490"/>
    </source>
</evidence>
<dbReference type="Gene3D" id="1.25.10.10">
    <property type="entry name" value="Leucine-rich Repeat Variant"/>
    <property type="match status" value="1"/>
</dbReference>
<protein>
    <recommendedName>
        <fullName evidence="7">Importin-95</fullName>
    </recommendedName>
    <alternativeName>
        <fullName evidence="8">Karyopherin-95</fullName>
    </alternativeName>
</protein>
<organism evidence="11 12">
    <name type="scientific">Colletotrichum lupini</name>
    <dbReference type="NCBI Taxonomy" id="145971"/>
    <lineage>
        <taxon>Eukaryota</taxon>
        <taxon>Fungi</taxon>
        <taxon>Dikarya</taxon>
        <taxon>Ascomycota</taxon>
        <taxon>Pezizomycotina</taxon>
        <taxon>Sordariomycetes</taxon>
        <taxon>Hypocreomycetidae</taxon>
        <taxon>Glomerellales</taxon>
        <taxon>Glomerellaceae</taxon>
        <taxon>Colletotrichum</taxon>
        <taxon>Colletotrichum acutatum species complex</taxon>
    </lineage>
</organism>
<dbReference type="Pfam" id="PF03810">
    <property type="entry name" value="IBN_N"/>
    <property type="match status" value="1"/>
</dbReference>
<evidence type="ECO:0000313" key="11">
    <source>
        <dbReference type="EMBL" id="UQC83543.1"/>
    </source>
</evidence>
<evidence type="ECO:0000256" key="5">
    <source>
        <dbReference type="ARBA" id="ARBA00022737"/>
    </source>
</evidence>
<dbReference type="InterPro" id="IPR001494">
    <property type="entry name" value="Importin-beta_N"/>
</dbReference>
<comment type="similarity">
    <text evidence="2">Belongs to the importin beta family. Importin beta-1 subfamily.</text>
</comment>
<evidence type="ECO:0000256" key="6">
    <source>
        <dbReference type="ARBA" id="ARBA00022927"/>
    </source>
</evidence>
<keyword evidence="4" id="KW-0963">Cytoplasm</keyword>
<dbReference type="GO" id="GO:0005634">
    <property type="term" value="C:nucleus"/>
    <property type="evidence" value="ECO:0007669"/>
    <property type="project" value="UniProtKB-ARBA"/>
</dbReference>
<dbReference type="PANTHER" id="PTHR10527">
    <property type="entry name" value="IMPORTIN BETA"/>
    <property type="match status" value="1"/>
</dbReference>
<dbReference type="KEGG" id="clup:CLUP02_09037"/>
<dbReference type="Pfam" id="PF25574">
    <property type="entry name" value="TPR_IMB1"/>
    <property type="match status" value="2"/>
</dbReference>
<dbReference type="Proteomes" id="UP000830671">
    <property type="component" value="Chromosome 4"/>
</dbReference>
<keyword evidence="3" id="KW-0813">Transport</keyword>
<dbReference type="InterPro" id="IPR016024">
    <property type="entry name" value="ARM-type_fold"/>
</dbReference>
<evidence type="ECO:0000256" key="2">
    <source>
        <dbReference type="ARBA" id="ARBA00010907"/>
    </source>
</evidence>
<dbReference type="RefSeq" id="XP_049145162.1">
    <property type="nucleotide sequence ID" value="XM_049288018.1"/>
</dbReference>
<feature type="domain" description="Importin subunit beta-1/Transportin-1-like TPR repeats" evidence="10">
    <location>
        <begin position="1090"/>
        <end position="1235"/>
    </location>
</feature>
<dbReference type="GO" id="GO:0006606">
    <property type="term" value="P:protein import into nucleus"/>
    <property type="evidence" value="ECO:0007669"/>
    <property type="project" value="InterPro"/>
</dbReference>
<dbReference type="InterPro" id="IPR011989">
    <property type="entry name" value="ARM-like"/>
</dbReference>
<feature type="domain" description="Importin subunit beta-1/Transportin-1-like TPR repeats" evidence="10">
    <location>
        <begin position="823"/>
        <end position="1077"/>
    </location>
</feature>
<sequence length="1596" mass="176989">MEQIQETPYSRIRRDLSYGAVMPYAAIGKEKTECLIHYFDSLSAPPRPRETPEKQRFKRTCSAVEDEGRQQFPECRKRTKLEADGNDPSSVSKWRFCISIGWMTGTSWSCMSRTGIMRIHRPLYAVSNAPAVTVIPPFPSCPLSSIAPAAFHVPGRAGHFNTVTGQPEIVNNLVKALPRDIVFGAHSLSLASFFPVRSLGSGHSHPSILPARLPTLPRSLLSQRTADPTPGARFTHHLTPTKPNLWSCLLCLDHPPPQNTPAPPPNLSKHRHWLSLTSFKPPHIESGKHVGLRDQPSFGQFAVARFCIASKSYPPLLSPPNCRQGNVNRTCFSWLPPSHRASTNCHYPHGHANILNRRELAQRRRAATYTSSRQQLRTCPPTFASRVPPPPTAAGKFANHPSQQPLYLATLVQELANDNADGSIRAAAGLALKNAFTARDFARHQELQAKWLQQTDEETKTQVKNLTLQTLGSSNSQAGQAAAQVISSIASIELPRSQWQDLMGILVKNISEGGEHQKQASLTTIGYICESQDPDLRTALIAHSNAILTAVVQGARKEETSLEVRLAAITALGDSLEFVGNNFKHEGERNYIMQVVCEATQADDSRIQQGAFGCLNRIMGLYYDNMRFYMEKALFGLTILGMKSSDEDVAKLAVEFWSTVCEEEIGIEDDNAQVESADQMRPFYNFARVAANEVVPVLLLLLTKQDEDAADDEYNLARAAYQCLQLYAQAIGAAIISPVLQFVEGNLRAEDWHHRDAAVSAFGAIMDGPDEKVLDPIVKQALPILIGMMDDSSLHVKDSTAYALGRITESVSDSIDPNQHLDPLIRSLFNGLMSSAKIASSCCWALMNLAERFSGDLGAAQNPLTPHFNQSVTNLLGLTARPDCDSYVRTAAYEVLNLFVQNAASESMQPIASLSGVVIERLEGTVPMQTQVVSVEDRIMLEEMQTSLCTVLQAIIQRLDKEIVPQGDRIMQTLLQILSTVGSKSSVPDGIFATISALANAMEEDFSKYMEAFTPFLYNALSNQEEPALCSMAIGLVSDLTRSLGERSQPYCDNFMNHLLHNLKVRYHRQSALKVLSSIIMWMRHGVGISTALSNQFKPAILQCFGDIAGAIGGHFETYLSVIAQVLQQAATVNAGPEGPYEMYDYVISLREGIMDAWGGIIGAMKSGGKTPALQQYVPSIFQLLNMIASDMNRSEALMRASMGVIGDLAEAYPNGELVDVFRQEWLTALIKETKTNREFQPRTIETARWAREQVKRQLGGASGHISWSSRFLYRNPDLRQTEERENSQSQLLPQHSIERHGAPSRVYRHPCTTTPGLILPQYPLPAHHITSRNCNPLFNHFTHPLAVIFWTLIFATESWIREKAGVLIVMYAAHRKRIGDLKVIAMRDGEMNNVNTHFGVGHIPTRTNQPGQVIRPYLYAISSEYLFLHRKEDSRALGGRMRKEGPCEMGISQESKFNEFCPLQSLKCRYLRTTWMDFPYSATMKLSLLLDDTIPYYSSKTAMGVVGVYAQALFPSFETEALWVIFSLLSAPCFSMFAVEYPIPSDKLIKFDGKQDPTSLSSTPFNMIPLLPTPQLLGVSSIPCTNGSIREKMAL</sequence>
<keyword evidence="6" id="KW-0653">Protein transport</keyword>
<dbReference type="EMBL" id="CP019476">
    <property type="protein sequence ID" value="UQC83543.1"/>
    <property type="molecule type" value="Genomic_DNA"/>
</dbReference>
<name>A0A9Q8WH73_9PEZI</name>
<keyword evidence="5" id="KW-0677">Repeat</keyword>
<gene>
    <name evidence="11" type="ORF">CLUP02_09037</name>
</gene>
<accession>A0A9Q8WH73</accession>
<dbReference type="SUPFAM" id="SSF48371">
    <property type="entry name" value="ARM repeat"/>
    <property type="match status" value="1"/>
</dbReference>